<reference evidence="2" key="1">
    <citation type="submission" date="2025-08" db="UniProtKB">
        <authorList>
            <consortium name="Ensembl"/>
        </authorList>
    </citation>
    <scope>IDENTIFICATION</scope>
</reference>
<feature type="transmembrane region" description="Helical" evidence="1">
    <location>
        <begin position="161"/>
        <end position="178"/>
    </location>
</feature>
<proteinExistence type="predicted"/>
<reference evidence="2" key="2">
    <citation type="submission" date="2025-09" db="UniProtKB">
        <authorList>
            <consortium name="Ensembl"/>
        </authorList>
    </citation>
    <scope>IDENTIFICATION</scope>
</reference>
<evidence type="ECO:0000313" key="3">
    <source>
        <dbReference type="Proteomes" id="UP000694415"/>
    </source>
</evidence>
<evidence type="ECO:0000256" key="1">
    <source>
        <dbReference type="SAM" id="Phobius"/>
    </source>
</evidence>
<protein>
    <submittedName>
        <fullName evidence="2">Uncharacterized protein</fullName>
    </submittedName>
</protein>
<keyword evidence="1" id="KW-1133">Transmembrane helix</keyword>
<sequence>MLRLGQRLGHQRSLAALGPQFAQTLGCFGHIITPLRLIQLQLFLGVREKREVGERLLFAQVGGRQPAGDTTVHAAGLEDLQLRCTGLGHTATASCRLGALGQHASAVRRGCLSAGSPRLVRALVAAAAATQLHLGLHALDAAAQHSACEERMDDPRVCRRKIFNVVVWMTFQGLWLLWGE</sequence>
<dbReference type="AlphaFoldDB" id="A0A8C6HBS7"/>
<name>A0A8C6HBS7_MUSSI</name>
<keyword evidence="3" id="KW-1185">Reference proteome</keyword>
<evidence type="ECO:0000313" key="2">
    <source>
        <dbReference type="Ensembl" id="ENSMSIP00000019583.1"/>
    </source>
</evidence>
<keyword evidence="1" id="KW-0472">Membrane</keyword>
<organism evidence="2 3">
    <name type="scientific">Mus spicilegus</name>
    <name type="common">Mound-building mouse</name>
    <dbReference type="NCBI Taxonomy" id="10103"/>
    <lineage>
        <taxon>Eukaryota</taxon>
        <taxon>Metazoa</taxon>
        <taxon>Chordata</taxon>
        <taxon>Craniata</taxon>
        <taxon>Vertebrata</taxon>
        <taxon>Euteleostomi</taxon>
        <taxon>Mammalia</taxon>
        <taxon>Eutheria</taxon>
        <taxon>Euarchontoglires</taxon>
        <taxon>Glires</taxon>
        <taxon>Rodentia</taxon>
        <taxon>Myomorpha</taxon>
        <taxon>Muroidea</taxon>
        <taxon>Muridae</taxon>
        <taxon>Murinae</taxon>
        <taxon>Mus</taxon>
        <taxon>Mus</taxon>
    </lineage>
</organism>
<keyword evidence="1" id="KW-0812">Transmembrane</keyword>
<accession>A0A8C6HBS7</accession>
<dbReference type="GeneTree" id="ENSGT00900000143186"/>
<dbReference type="Proteomes" id="UP000694415">
    <property type="component" value="Unplaced"/>
</dbReference>
<dbReference type="Ensembl" id="ENSMSIT00000024746.1">
    <property type="protein sequence ID" value="ENSMSIP00000019583.1"/>
    <property type="gene ID" value="ENSMSIG00000016660.1"/>
</dbReference>